<reference evidence="3 4" key="1">
    <citation type="submission" date="2018-06" db="EMBL/GenBank/DDBJ databases">
        <title>The draft genome sequence of Crocinitomix sp. SM1701.</title>
        <authorList>
            <person name="Zhang X."/>
        </authorList>
    </citation>
    <scope>NUCLEOTIDE SEQUENCE [LARGE SCALE GENOMIC DNA]</scope>
    <source>
        <strain evidence="3 4">SM1701</strain>
    </source>
</reference>
<dbReference type="InterPro" id="IPR052025">
    <property type="entry name" value="Xyloglucanase_GH74"/>
</dbReference>
<feature type="domain" description="Secretion system C-terminal sorting" evidence="2">
    <location>
        <begin position="963"/>
        <end position="1039"/>
    </location>
</feature>
<dbReference type="EMBL" id="QKSB01000001">
    <property type="protein sequence ID" value="PZE18357.1"/>
    <property type="molecule type" value="Genomic_DNA"/>
</dbReference>
<keyword evidence="4" id="KW-1185">Reference proteome</keyword>
<dbReference type="NCBIfam" id="TIGR04183">
    <property type="entry name" value="Por_Secre_tail"/>
    <property type="match status" value="1"/>
</dbReference>
<organism evidence="3 4">
    <name type="scientific">Putridiphycobacter roseus</name>
    <dbReference type="NCBI Taxonomy" id="2219161"/>
    <lineage>
        <taxon>Bacteria</taxon>
        <taxon>Pseudomonadati</taxon>
        <taxon>Bacteroidota</taxon>
        <taxon>Flavobacteriia</taxon>
        <taxon>Flavobacteriales</taxon>
        <taxon>Crocinitomicaceae</taxon>
        <taxon>Putridiphycobacter</taxon>
    </lineage>
</organism>
<dbReference type="InterPro" id="IPR015943">
    <property type="entry name" value="WD40/YVTN_repeat-like_dom_sf"/>
</dbReference>
<protein>
    <recommendedName>
        <fullName evidence="2">Secretion system C-terminal sorting domain-containing protein</fullName>
    </recommendedName>
</protein>
<gene>
    <name evidence="3" type="ORF">DNU06_00545</name>
</gene>
<evidence type="ECO:0000256" key="1">
    <source>
        <dbReference type="ARBA" id="ARBA00022729"/>
    </source>
</evidence>
<keyword evidence="1" id="KW-0732">Signal</keyword>
<evidence type="ECO:0000259" key="2">
    <source>
        <dbReference type="Pfam" id="PF18962"/>
    </source>
</evidence>
<dbReference type="Proteomes" id="UP000249248">
    <property type="component" value="Unassembled WGS sequence"/>
</dbReference>
<dbReference type="InterPro" id="IPR026444">
    <property type="entry name" value="Secre_tail"/>
</dbReference>
<accession>A0A2W1N249</accession>
<dbReference type="OrthoDB" id="9757947at2"/>
<name>A0A2W1N249_9FLAO</name>
<dbReference type="SUPFAM" id="SSF110296">
    <property type="entry name" value="Oligoxyloglucan reducing end-specific cellobiohydrolase"/>
    <property type="match status" value="2"/>
</dbReference>
<dbReference type="GO" id="GO:0010411">
    <property type="term" value="P:xyloglucan metabolic process"/>
    <property type="evidence" value="ECO:0007669"/>
    <property type="project" value="TreeGrafter"/>
</dbReference>
<evidence type="ECO:0000313" key="4">
    <source>
        <dbReference type="Proteomes" id="UP000249248"/>
    </source>
</evidence>
<proteinExistence type="predicted"/>
<comment type="caution">
    <text evidence="3">The sequence shown here is derived from an EMBL/GenBank/DDBJ whole genome shotgun (WGS) entry which is preliminary data.</text>
</comment>
<dbReference type="AlphaFoldDB" id="A0A2W1N249"/>
<dbReference type="Pfam" id="PF18962">
    <property type="entry name" value="Por_Secre_tail"/>
    <property type="match status" value="1"/>
</dbReference>
<dbReference type="PANTHER" id="PTHR43739">
    <property type="entry name" value="XYLOGLUCANASE (EUROFUNG)"/>
    <property type="match status" value="1"/>
</dbReference>
<dbReference type="PANTHER" id="PTHR43739:SF5">
    <property type="entry name" value="EXO-ALPHA-SIALIDASE"/>
    <property type="match status" value="1"/>
</dbReference>
<evidence type="ECO:0000313" key="3">
    <source>
        <dbReference type="EMBL" id="PZE18357.1"/>
    </source>
</evidence>
<dbReference type="RefSeq" id="WP_111061258.1">
    <property type="nucleotide sequence ID" value="NZ_JBHUCU010000007.1"/>
</dbReference>
<dbReference type="Gene3D" id="2.130.10.10">
    <property type="entry name" value="YVTN repeat-like/Quinoprotein amine dehydrogenase"/>
    <property type="match status" value="3"/>
</dbReference>
<sequence>MKSKKILLGTIGASFVAASLFLMASTGKSGVYESREIVSSQAEQGIHGAFEYYQMLLKNYDTGVVSPEDYKRAKLEVKAMSNSGQRANIGFKDHGPDNVGGRTRAILIDKDNDKLIYAGSVSGGLFKSTNRGNVWKKVEGYDVNYGISSMCQTENGNIYVGTGHSEEGFGGNQNSGMNGGGVFFSNDAGLTFSLIAGTENYSFVNEVVSKGNDVFIACSDGLIKYSGSTLTDAAPSINGVCSALSFSNDGTVAVGSFSSNRTYVSEDGGSTWTSVWGNGSTEVPGGKSRVEYAISHEKVDGKYYVFASMSSGGSLAGVYMSKNNGIIWEEIAPANTQAPGSFSPFNSGGQGQGEYDQIISVVKGDPTTCLLGGINVWGKEMTGSWEERSGGFFGATSELYVHSDQHEMKWDSQGRLWLGNDGGIFYSDDQGNSFREANRGYNVTQFYAISSSAHGDVMGGAQDNGTQANYHDNHTYQEHDRVNGGDGFSCAMSFMNRDVIFSTIYYGAVYRSGDRGFNTSAYSASNIPAAFGTPGDLSNSLGSFYTKIELYENPNDVNSKDTIRYSPVENLSVGEVIEVPSETSQQSITYTVTEQITFQDSLYANSALTIEDTIVYETSGLILNTVNLYGTTYSQYYATGVSGVSIGDTLLVDGVLVGVDSMKVANHYFGTNPGEPGEIVDMGLYDFLENISWDTIVITDPYQSWLAFGLGSGEGLWLTRNALRFSASHDGFIQAGGGISGQVNQMEFSKDGNHLYVGTTSGFLYRLSGLNDVYSPNPVLGTADGNIEDSLINWNHPNTQTTFELIGSFTVPITGISVDKVDPDLVMISLGGFGGTGKVRKSINATGASPTFTSISGNIPSMPCLSVLMDRNDPNIIFVGTEFGLFRSENGGGSYEFCDAEFGTTPIFDIIQNWRTWDEGDRKPGQIFIGTHGRGIWTTDEYLAVPDTKDNTDITKSVLGLKLYPNPVVNNATISFEANLAGKGSVKVYSLTGKLVLNLEQISLNEGNNTLQIGTDQLAKGTYLVRLLVNDQVETTKFVKQ</sequence>